<comment type="caution">
    <text evidence="3">The sequence shown here is derived from an EMBL/GenBank/DDBJ whole genome shotgun (WGS) entry which is preliminary data.</text>
</comment>
<feature type="compositionally biased region" description="Polar residues" evidence="2">
    <location>
        <begin position="50"/>
        <end position="67"/>
    </location>
</feature>
<feature type="non-terminal residue" evidence="3">
    <location>
        <position position="1066"/>
    </location>
</feature>
<accession>A0ABD3NVC9</accession>
<proteinExistence type="predicted"/>
<dbReference type="AlphaFoldDB" id="A0ABD3NVC9"/>
<dbReference type="Proteomes" id="UP001530400">
    <property type="component" value="Unassembled WGS sequence"/>
</dbReference>
<organism evidence="3 4">
    <name type="scientific">Cyclotella atomus</name>
    <dbReference type="NCBI Taxonomy" id="382360"/>
    <lineage>
        <taxon>Eukaryota</taxon>
        <taxon>Sar</taxon>
        <taxon>Stramenopiles</taxon>
        <taxon>Ochrophyta</taxon>
        <taxon>Bacillariophyta</taxon>
        <taxon>Coscinodiscophyceae</taxon>
        <taxon>Thalassiosirophycidae</taxon>
        <taxon>Stephanodiscales</taxon>
        <taxon>Stephanodiscaceae</taxon>
        <taxon>Cyclotella</taxon>
    </lineage>
</organism>
<dbReference type="EMBL" id="JALLPJ020000943">
    <property type="protein sequence ID" value="KAL3779272.1"/>
    <property type="molecule type" value="Genomic_DNA"/>
</dbReference>
<protein>
    <recommendedName>
        <fullName evidence="5">Integrase catalytic domain-containing protein</fullName>
    </recommendedName>
</protein>
<evidence type="ECO:0000313" key="4">
    <source>
        <dbReference type="Proteomes" id="UP001530400"/>
    </source>
</evidence>
<feature type="coiled-coil region" evidence="1">
    <location>
        <begin position="321"/>
        <end position="348"/>
    </location>
</feature>
<evidence type="ECO:0000256" key="1">
    <source>
        <dbReference type="SAM" id="Coils"/>
    </source>
</evidence>
<feature type="compositionally biased region" description="Basic and acidic residues" evidence="2">
    <location>
        <begin position="87"/>
        <end position="98"/>
    </location>
</feature>
<sequence length="1066" mass="119972">MLQSPDLAPGLMLRLVTSLDPQGTCFALAKSDTHDAEKILGCITHSLSPQLTTNSKSNLKQQQQPPMTTLEDYEETHGSNSPSNASKARDPSVPEEHSAAISDTMTDTQRRAKEEELRRYQIEYNKFLATQSALRNAIVDAIDAEYIEKLRHPVVEYEKVQPYDMLRHIKSQIPLTTEERTNMKNKIFAKWDNTTTLRSYVNQMDLAIKEAAYWNVQVLSQDCMDHLVSQIYANDPFETKVMTDWETRKVDLKTWDRCKIYFIREAEKLKIHKKATAKQSGYHSAAHVEEEEASEAEENVNLVLEAMQASTEQMNAVALTNTKNEATIAKLAEQISRLNEMNANLVKVIATLGGKAADKDNAAEVEKKNTGGKRRRTQQRELKLCEYCKEKHPGAVAKITTNRNISCQNNYWAPLADQVEESEINFIEDCNTVLQFANEEPQQPKASFHLPFGGATSSKERLAERRRLKLKDKQATKKNTNALKERVLNGQEPFGWLDSGATSTFINATDTKHLTGTGVQSNKQVRLPNGTMEPAGEKLTMHNGLRSPANAAISLPSLKTTLISNSKLADAGYVTVYDNEEVNVYDGATTTVVPTKQAVMTGWRDKLTGLWRFPLRSQVTNATTDTKLLSEAETNAIVDEVTSNVHDLPSTERVIRMLHAAAGFPAKATWIEAIKKGFYASWPMINARTANKYFPESEETQKGHMKQKCSGVRKTNRRIEFVMQGDDKDLETIDAAIADLKRKRQDIMLRVYRCTESVYTDQTGRFPVTSSRGYKYIMVLCEIDSNQILVAPMKNRKEHTIIATHKTLIDRLKAMGINPKIQYLDNEASAAYKQAIKDCKMTYQLITPHIHRANIAERAIQTFKNHFTSILSGVDDSFPIHLWDRLLPQAEMTLNMLRPANATPKVSAYMYANGAHDYNAHPLMPLGCAVQLFETPEARKSWDAHSIDGWYLGTSLEHYRNSIVWVKDTKSERISDTVWFKHKYITNPSLTAADHIVNAAAGLTDALKGNLPSQTNTATKDALTKLADIFNKAAIKYSDKEADKTARLSRKLALDEESDHDESEDI</sequence>
<name>A0ABD3NVC9_9STRA</name>
<feature type="region of interest" description="Disordered" evidence="2">
    <location>
        <begin position="50"/>
        <end position="111"/>
    </location>
</feature>
<keyword evidence="4" id="KW-1185">Reference proteome</keyword>
<keyword evidence="1" id="KW-0175">Coiled coil</keyword>
<evidence type="ECO:0000256" key="2">
    <source>
        <dbReference type="SAM" id="MobiDB-lite"/>
    </source>
</evidence>
<dbReference type="InterPro" id="IPR012337">
    <property type="entry name" value="RNaseH-like_sf"/>
</dbReference>
<evidence type="ECO:0008006" key="5">
    <source>
        <dbReference type="Google" id="ProtNLM"/>
    </source>
</evidence>
<dbReference type="InterPro" id="IPR036397">
    <property type="entry name" value="RNaseH_sf"/>
</dbReference>
<dbReference type="Gene3D" id="3.30.420.10">
    <property type="entry name" value="Ribonuclease H-like superfamily/Ribonuclease H"/>
    <property type="match status" value="1"/>
</dbReference>
<evidence type="ECO:0000313" key="3">
    <source>
        <dbReference type="EMBL" id="KAL3779272.1"/>
    </source>
</evidence>
<dbReference type="SUPFAM" id="SSF53098">
    <property type="entry name" value="Ribonuclease H-like"/>
    <property type="match status" value="1"/>
</dbReference>
<gene>
    <name evidence="3" type="ORF">ACHAWO_009910</name>
</gene>
<reference evidence="3 4" key="1">
    <citation type="submission" date="2024-10" db="EMBL/GenBank/DDBJ databases">
        <title>Updated reference genomes for cyclostephanoid diatoms.</title>
        <authorList>
            <person name="Roberts W.R."/>
            <person name="Alverson A.J."/>
        </authorList>
    </citation>
    <scope>NUCLEOTIDE SEQUENCE [LARGE SCALE GENOMIC DNA]</scope>
    <source>
        <strain evidence="3 4">AJA010-31</strain>
    </source>
</reference>